<protein>
    <submittedName>
        <fullName evidence="1">Uncharacterized protein</fullName>
    </submittedName>
</protein>
<name>A0A5J4PVJ9_9EUKA</name>
<feature type="non-terminal residue" evidence="1">
    <location>
        <position position="1"/>
    </location>
</feature>
<accession>A0A5J4PVJ9</accession>
<dbReference type="EMBL" id="SNRW01048842">
    <property type="protein sequence ID" value="KAA6312323.1"/>
    <property type="molecule type" value="Genomic_DNA"/>
</dbReference>
<reference evidence="1 2" key="1">
    <citation type="submission" date="2019-03" db="EMBL/GenBank/DDBJ databases">
        <title>Single cell metagenomics reveals metabolic interactions within the superorganism composed of flagellate Streblomastix strix and complex community of Bacteroidetes bacteria on its surface.</title>
        <authorList>
            <person name="Treitli S.C."/>
            <person name="Kolisko M."/>
            <person name="Husnik F."/>
            <person name="Keeling P."/>
            <person name="Hampl V."/>
        </authorList>
    </citation>
    <scope>NUCLEOTIDE SEQUENCE [LARGE SCALE GENOMIC DNA]</scope>
    <source>
        <strain evidence="1">ST1C</strain>
    </source>
</reference>
<evidence type="ECO:0000313" key="2">
    <source>
        <dbReference type="Proteomes" id="UP000324800"/>
    </source>
</evidence>
<dbReference type="OrthoDB" id="10639265at2759"/>
<gene>
    <name evidence="1" type="ORF">EZS28_055945</name>
</gene>
<organism evidence="1 2">
    <name type="scientific">Streblomastix strix</name>
    <dbReference type="NCBI Taxonomy" id="222440"/>
    <lineage>
        <taxon>Eukaryota</taxon>
        <taxon>Metamonada</taxon>
        <taxon>Preaxostyla</taxon>
        <taxon>Oxymonadida</taxon>
        <taxon>Streblomastigidae</taxon>
        <taxon>Streblomastix</taxon>
    </lineage>
</organism>
<dbReference type="Proteomes" id="UP000324800">
    <property type="component" value="Unassembled WGS sequence"/>
</dbReference>
<comment type="caution">
    <text evidence="1">The sequence shown here is derived from an EMBL/GenBank/DDBJ whole genome shotgun (WGS) entry which is preliminary data.</text>
</comment>
<dbReference type="AlphaFoldDB" id="A0A5J4PVJ9"/>
<evidence type="ECO:0000313" key="1">
    <source>
        <dbReference type="EMBL" id="KAA6312323.1"/>
    </source>
</evidence>
<proteinExistence type="predicted"/>
<sequence length="145" mass="16110">EVRDIAIGRSKGYVFNTLQDLNDWMAVPDNVANLAIGDNLYIIDSQITDYWWDGTQLRELETQQPDLSNVVSSLGTATGGGNAITDLSLTGNILIPADLFHPILQMLAQTIAWKFKSRCSNFKTKYFIATNGLISGFINKIRNIN</sequence>